<sequence>MKPIAFIIAALLAAFVTSADAADDAKLAAPTVQFSIPRSPVVGHRGASFDHPENTLASFRGAVAAGADGCEFDVHATADGALVIIHDKSLNRTTDIVAPIGSKGKPEKVPVAEKTLAEIKALKIRALADRPWKVKAFAAERIPTLAETLALLKPSAAATRPVVEIKAEQIEPQVIAALRDAGLYDRAVIISFSQAVVKAVRRLAPDLPVAWLYGGEKDDDRTPAELADFISQTARELDTPLLDLSHKILTREVVAALHRRGFTVWAWTVDEPDRVKELLDWGVASITTNKPAQLKQVASGR</sequence>
<dbReference type="Proteomes" id="UP000078486">
    <property type="component" value="Unassembled WGS sequence"/>
</dbReference>
<evidence type="ECO:0000256" key="1">
    <source>
        <dbReference type="SAM" id="SignalP"/>
    </source>
</evidence>
<protein>
    <recommendedName>
        <fullName evidence="2">GP-PDE domain-containing protein</fullName>
    </recommendedName>
</protein>
<dbReference type="InterPro" id="IPR030395">
    <property type="entry name" value="GP_PDE_dom"/>
</dbReference>
<dbReference type="STRING" id="1184151.AW736_19000"/>
<evidence type="ECO:0000259" key="2">
    <source>
        <dbReference type="PROSITE" id="PS51704"/>
    </source>
</evidence>
<dbReference type="Pfam" id="PF03009">
    <property type="entry name" value="GDPD"/>
    <property type="match status" value="1"/>
</dbReference>
<dbReference type="RefSeq" id="WP_068771875.1">
    <property type="nucleotide sequence ID" value="NZ_CP109796.1"/>
</dbReference>
<dbReference type="PANTHER" id="PTHR46211:SF14">
    <property type="entry name" value="GLYCEROPHOSPHODIESTER PHOSPHODIESTERASE"/>
    <property type="match status" value="1"/>
</dbReference>
<evidence type="ECO:0000313" key="3">
    <source>
        <dbReference type="EMBL" id="OAM88405.1"/>
    </source>
</evidence>
<accession>A0A178IGY9</accession>
<dbReference type="PANTHER" id="PTHR46211">
    <property type="entry name" value="GLYCEROPHOSPHORYL DIESTER PHOSPHODIESTERASE"/>
    <property type="match status" value="1"/>
</dbReference>
<dbReference type="SUPFAM" id="SSF51695">
    <property type="entry name" value="PLC-like phosphodiesterases"/>
    <property type="match status" value="1"/>
</dbReference>
<dbReference type="GO" id="GO:0006629">
    <property type="term" value="P:lipid metabolic process"/>
    <property type="evidence" value="ECO:0007669"/>
    <property type="project" value="InterPro"/>
</dbReference>
<gene>
    <name evidence="3" type="ORF">AW736_19000</name>
</gene>
<feature type="chain" id="PRO_5008088793" description="GP-PDE domain-containing protein" evidence="1">
    <location>
        <begin position="22"/>
        <end position="301"/>
    </location>
</feature>
<proteinExistence type="predicted"/>
<dbReference type="GO" id="GO:0008081">
    <property type="term" value="F:phosphoric diester hydrolase activity"/>
    <property type="evidence" value="ECO:0007669"/>
    <property type="project" value="InterPro"/>
</dbReference>
<dbReference type="InterPro" id="IPR017946">
    <property type="entry name" value="PLC-like_Pdiesterase_TIM-brl"/>
</dbReference>
<reference evidence="3 4" key="1">
    <citation type="submission" date="2016-01" db="EMBL/GenBank/DDBJ databases">
        <title>High potential of lignocellulose degradation of a new Verrucomicrobia species.</title>
        <authorList>
            <person name="Wang Y."/>
            <person name="Shi Y."/>
            <person name="Qiu Z."/>
            <person name="Liu S."/>
            <person name="Yang H."/>
        </authorList>
    </citation>
    <scope>NUCLEOTIDE SEQUENCE [LARGE SCALE GENOMIC DNA]</scope>
    <source>
        <strain evidence="3 4">TSB47</strain>
    </source>
</reference>
<feature type="domain" description="GP-PDE" evidence="2">
    <location>
        <begin position="39"/>
        <end position="298"/>
    </location>
</feature>
<organism evidence="3 4">
    <name type="scientific">Termitidicoccus mucosus</name>
    <dbReference type="NCBI Taxonomy" id="1184151"/>
    <lineage>
        <taxon>Bacteria</taxon>
        <taxon>Pseudomonadati</taxon>
        <taxon>Verrucomicrobiota</taxon>
        <taxon>Opitutia</taxon>
        <taxon>Opitutales</taxon>
        <taxon>Opitutaceae</taxon>
        <taxon>Termitidicoccus</taxon>
    </lineage>
</organism>
<keyword evidence="4" id="KW-1185">Reference proteome</keyword>
<dbReference type="EMBL" id="LRRQ01000136">
    <property type="protein sequence ID" value="OAM88405.1"/>
    <property type="molecule type" value="Genomic_DNA"/>
</dbReference>
<dbReference type="PROSITE" id="PS51704">
    <property type="entry name" value="GP_PDE"/>
    <property type="match status" value="1"/>
</dbReference>
<dbReference type="OrthoDB" id="384721at2"/>
<comment type="caution">
    <text evidence="3">The sequence shown here is derived from an EMBL/GenBank/DDBJ whole genome shotgun (WGS) entry which is preliminary data.</text>
</comment>
<dbReference type="AlphaFoldDB" id="A0A178IGY9"/>
<dbReference type="Gene3D" id="3.20.20.190">
    <property type="entry name" value="Phosphatidylinositol (PI) phosphodiesterase"/>
    <property type="match status" value="1"/>
</dbReference>
<name>A0A178IGY9_9BACT</name>
<keyword evidence="1" id="KW-0732">Signal</keyword>
<feature type="signal peptide" evidence="1">
    <location>
        <begin position="1"/>
        <end position="21"/>
    </location>
</feature>
<evidence type="ECO:0000313" key="4">
    <source>
        <dbReference type="Proteomes" id="UP000078486"/>
    </source>
</evidence>